<proteinExistence type="predicted"/>
<protein>
    <submittedName>
        <fullName evidence="1">Uncharacterized protein</fullName>
    </submittedName>
</protein>
<organism evidence="1 2">
    <name type="scientific">Schizothecium vesticola</name>
    <dbReference type="NCBI Taxonomy" id="314040"/>
    <lineage>
        <taxon>Eukaryota</taxon>
        <taxon>Fungi</taxon>
        <taxon>Dikarya</taxon>
        <taxon>Ascomycota</taxon>
        <taxon>Pezizomycotina</taxon>
        <taxon>Sordariomycetes</taxon>
        <taxon>Sordariomycetidae</taxon>
        <taxon>Sordariales</taxon>
        <taxon>Schizotheciaceae</taxon>
        <taxon>Schizothecium</taxon>
    </lineage>
</organism>
<reference evidence="1" key="1">
    <citation type="submission" date="2023-06" db="EMBL/GenBank/DDBJ databases">
        <title>Genome-scale phylogeny and comparative genomics of the fungal order Sordariales.</title>
        <authorList>
            <consortium name="Lawrence Berkeley National Laboratory"/>
            <person name="Hensen N."/>
            <person name="Bonometti L."/>
            <person name="Westerberg I."/>
            <person name="Brannstrom I.O."/>
            <person name="Guillou S."/>
            <person name="Cros-Aarteil S."/>
            <person name="Calhoun S."/>
            <person name="Haridas S."/>
            <person name="Kuo A."/>
            <person name="Mondo S."/>
            <person name="Pangilinan J."/>
            <person name="Riley R."/>
            <person name="LaButti K."/>
            <person name="Andreopoulos B."/>
            <person name="Lipzen A."/>
            <person name="Chen C."/>
            <person name="Yanf M."/>
            <person name="Daum C."/>
            <person name="Ng V."/>
            <person name="Clum A."/>
            <person name="Steindorff A."/>
            <person name="Ohm R."/>
            <person name="Martin F."/>
            <person name="Silar P."/>
            <person name="Natvig D."/>
            <person name="Lalanne C."/>
            <person name="Gautier V."/>
            <person name="Ament-velasquez S.L."/>
            <person name="Kruys A."/>
            <person name="Hutchinson M.I."/>
            <person name="Powell A.J."/>
            <person name="Barry K."/>
            <person name="Miller A.N."/>
            <person name="Grigoriev I.V."/>
            <person name="Debuchy R."/>
            <person name="Gladieux P."/>
            <person name="Thoren M.H."/>
            <person name="Johannesson H."/>
        </authorList>
    </citation>
    <scope>NUCLEOTIDE SEQUENCE</scope>
    <source>
        <strain evidence="1">SMH3187-1</strain>
    </source>
</reference>
<accession>A0AA40KBA9</accession>
<dbReference type="SUPFAM" id="SSF52047">
    <property type="entry name" value="RNI-like"/>
    <property type="match status" value="1"/>
</dbReference>
<dbReference type="EMBL" id="JAUKUD010000001">
    <property type="protein sequence ID" value="KAK0752878.1"/>
    <property type="molecule type" value="Genomic_DNA"/>
</dbReference>
<keyword evidence="2" id="KW-1185">Reference proteome</keyword>
<name>A0AA40KBA9_9PEZI</name>
<dbReference type="AlphaFoldDB" id="A0AA40KBA9"/>
<comment type="caution">
    <text evidence="1">The sequence shown here is derived from an EMBL/GenBank/DDBJ whole genome shotgun (WGS) entry which is preliminary data.</text>
</comment>
<gene>
    <name evidence="1" type="ORF">B0T18DRAFT_395557</name>
</gene>
<evidence type="ECO:0000313" key="2">
    <source>
        <dbReference type="Proteomes" id="UP001172155"/>
    </source>
</evidence>
<evidence type="ECO:0000313" key="1">
    <source>
        <dbReference type="EMBL" id="KAK0752878.1"/>
    </source>
</evidence>
<sequence length="561" mass="62751">MEFNPISFFWHSEDLLWCLSDHVVVNYGVADLFADRPRRQFVDKYNLSVLCRVNRMCRLVFTPVLYRHITITDQFGHGDARFTSLPLMRLLAESLFVTHTQTLTIGYCEGPEDLHHEVACRLAHCLSSLRRFHCFGMPLEASTAAALVSSCGHLSAVCIEFPAYDIDDIGVDDDGGSAESGNQSYRVDLEGVVMHLGNLTRLKELCLDHLYGHPEQWIAPIAQVLIASPGLQSLQLSMSENAVTFHLDRREPDLTPFKTFLLRIATLYKASGASPLRLCSFRCGSGVHPNFPPGSPVAITDLICLDDLETVYLNTSIGVPAIFGPTFHIAGADRHIPISTLLHDTPRLRRFSVSRYDALVQDALTLPILNLDRTRRLAVMWDVLPEPMVLGPGSLVGISSFPRYHFRMLKIEFRRFAPDDKAVLMEARGILKGLVDGDDGTLEGLDVVLPVDGRESYVELLAGMIPGLAGLTQMNLRHGKDEVRIFCHFQFWMKAAERLTMAGERLRYIGTGTWFMKVVRGEEGTVPGMRTMGVQEEVDDVELFGLTRKSPDYVFPDRGDL</sequence>
<dbReference type="Proteomes" id="UP001172155">
    <property type="component" value="Unassembled WGS sequence"/>
</dbReference>